<sequence>MAYENINQLVEMLNLFNSGNRMMTYKEINMLDDLLTDARADLENLRRANKIQNDAINKFYARRND</sequence>
<dbReference type="EMBL" id="MN043729">
    <property type="protein sequence ID" value="QDP42998.1"/>
    <property type="molecule type" value="Genomic_DNA"/>
</dbReference>
<evidence type="ECO:0000256" key="1">
    <source>
        <dbReference type="SAM" id="Coils"/>
    </source>
</evidence>
<gene>
    <name evidence="2" type="ORF">Goe8_c02250</name>
</gene>
<evidence type="ECO:0000313" key="3">
    <source>
        <dbReference type="Proteomes" id="UP000317800"/>
    </source>
</evidence>
<dbReference type="Proteomes" id="UP000317800">
    <property type="component" value="Segment"/>
</dbReference>
<protein>
    <submittedName>
        <fullName evidence="2">Uncharacterized protein</fullName>
    </submittedName>
</protein>
<reference evidence="2 3" key="1">
    <citation type="submission" date="2019-06" db="EMBL/GenBank/DDBJ databases">
        <authorList>
            <person name="Hertel R."/>
        </authorList>
    </citation>
    <scope>NUCLEOTIDE SEQUENCE [LARGE SCALE GENOMIC DNA]</scope>
</reference>
<organism evidence="2 3">
    <name type="scientific">Bacillus phage vB_BmeM-Goe8</name>
    <dbReference type="NCBI Taxonomy" id="2593638"/>
    <lineage>
        <taxon>Viruses</taxon>
        <taxon>Duplodnaviria</taxon>
        <taxon>Heunggongvirae</taxon>
        <taxon>Uroviricota</taxon>
        <taxon>Caudoviricetes</taxon>
        <taxon>Herelleviridae</taxon>
        <taxon>Bastillevirinae</taxon>
        <taxon>Goettingenvirus</taxon>
        <taxon>Goettingenvirus goe8</taxon>
    </lineage>
</organism>
<evidence type="ECO:0000313" key="2">
    <source>
        <dbReference type="EMBL" id="QDP42998.1"/>
    </source>
</evidence>
<feature type="coiled-coil region" evidence="1">
    <location>
        <begin position="28"/>
        <end position="55"/>
    </location>
</feature>
<name>A0A516KN24_9CAUD</name>
<proteinExistence type="predicted"/>
<accession>A0A516KN24</accession>
<keyword evidence="3" id="KW-1185">Reference proteome</keyword>
<keyword evidence="1" id="KW-0175">Coiled coil</keyword>